<protein>
    <submittedName>
        <fullName evidence="2">Uncharacterized protein</fullName>
    </submittedName>
</protein>
<evidence type="ECO:0000256" key="1">
    <source>
        <dbReference type="SAM" id="MobiDB-lite"/>
    </source>
</evidence>
<accession>A0ABQ9ILZ8</accession>
<organism evidence="2 3">
    <name type="scientific">Dryococelus australis</name>
    <dbReference type="NCBI Taxonomy" id="614101"/>
    <lineage>
        <taxon>Eukaryota</taxon>
        <taxon>Metazoa</taxon>
        <taxon>Ecdysozoa</taxon>
        <taxon>Arthropoda</taxon>
        <taxon>Hexapoda</taxon>
        <taxon>Insecta</taxon>
        <taxon>Pterygota</taxon>
        <taxon>Neoptera</taxon>
        <taxon>Polyneoptera</taxon>
        <taxon>Phasmatodea</taxon>
        <taxon>Verophasmatodea</taxon>
        <taxon>Anareolatae</taxon>
        <taxon>Phasmatidae</taxon>
        <taxon>Eurycanthinae</taxon>
        <taxon>Dryococelus</taxon>
    </lineage>
</organism>
<dbReference type="Proteomes" id="UP001159363">
    <property type="component" value="Chromosome 1"/>
</dbReference>
<proteinExistence type="predicted"/>
<sequence>MSTPYEHLTVHPAVGNSHVVELARKLRDVWNSVKQRNHSVFLQQAAQYNKKAVNKQYKVGDLVYLNNPVLKKNQVKKFQQVWKGPFPVIEVQLHYQPLQLKINIVPVGNHLSCLQPRLQSRRSQDLQIRRLQILPRHTYRKAAKFSPPNSPSTPMRPPIPYNLRRRHQ</sequence>
<dbReference type="EMBL" id="JARBHB010000001">
    <property type="protein sequence ID" value="KAJ8897720.1"/>
    <property type="molecule type" value="Genomic_DNA"/>
</dbReference>
<comment type="caution">
    <text evidence="2">The sequence shown here is derived from an EMBL/GenBank/DDBJ whole genome shotgun (WGS) entry which is preliminary data.</text>
</comment>
<name>A0ABQ9ILZ8_9NEOP</name>
<evidence type="ECO:0000313" key="3">
    <source>
        <dbReference type="Proteomes" id="UP001159363"/>
    </source>
</evidence>
<feature type="compositionally biased region" description="Pro residues" evidence="1">
    <location>
        <begin position="148"/>
        <end position="160"/>
    </location>
</feature>
<evidence type="ECO:0000313" key="2">
    <source>
        <dbReference type="EMBL" id="KAJ8897720.1"/>
    </source>
</evidence>
<gene>
    <name evidence="2" type="ORF">PR048_003070</name>
</gene>
<keyword evidence="3" id="KW-1185">Reference proteome</keyword>
<feature type="region of interest" description="Disordered" evidence="1">
    <location>
        <begin position="140"/>
        <end position="168"/>
    </location>
</feature>
<reference evidence="2 3" key="1">
    <citation type="submission" date="2023-02" db="EMBL/GenBank/DDBJ databases">
        <title>LHISI_Scaffold_Assembly.</title>
        <authorList>
            <person name="Stuart O.P."/>
            <person name="Cleave R."/>
            <person name="Magrath M.J.L."/>
            <person name="Mikheyev A.S."/>
        </authorList>
    </citation>
    <scope>NUCLEOTIDE SEQUENCE [LARGE SCALE GENOMIC DNA]</scope>
    <source>
        <strain evidence="2">Daus_M_001</strain>
        <tissue evidence="2">Leg muscle</tissue>
    </source>
</reference>